<reference evidence="1 2" key="1">
    <citation type="journal article" date="2017" name="BMC Genomics">
        <title>Comparative genomic and phylogenomic analyses of the Bifidobacteriaceae family.</title>
        <authorList>
            <person name="Lugli G.A."/>
            <person name="Milani C."/>
            <person name="Turroni F."/>
            <person name="Duranti S."/>
            <person name="Mancabelli L."/>
            <person name="Mangifesta M."/>
            <person name="Ferrario C."/>
            <person name="Modesto M."/>
            <person name="Mattarelli P."/>
            <person name="Jiri K."/>
            <person name="van Sinderen D."/>
            <person name="Ventura M."/>
        </authorList>
    </citation>
    <scope>NUCLEOTIDE SEQUENCE [LARGE SCALE GENOMIC DNA]</scope>
    <source>
        <strain evidence="1 2">DSM 100201</strain>
    </source>
</reference>
<organism evidence="1 2">
    <name type="scientific">Bifidobacterium tissieri</name>
    <dbReference type="NCBI Taxonomy" id="1630162"/>
    <lineage>
        <taxon>Bacteria</taxon>
        <taxon>Bacillati</taxon>
        <taxon>Actinomycetota</taxon>
        <taxon>Actinomycetes</taxon>
        <taxon>Bifidobacteriales</taxon>
        <taxon>Bifidobacteriaceae</taxon>
        <taxon>Bifidobacterium</taxon>
    </lineage>
</organism>
<keyword evidence="2" id="KW-1185">Reference proteome</keyword>
<comment type="caution">
    <text evidence="1">The sequence shown here is derived from an EMBL/GenBank/DDBJ whole genome shotgun (WGS) entry which is preliminary data.</text>
</comment>
<dbReference type="AlphaFoldDB" id="A0A261FFB7"/>
<protein>
    <submittedName>
        <fullName evidence="1">Uncharacterized protein</fullName>
    </submittedName>
</protein>
<dbReference type="Proteomes" id="UP000216444">
    <property type="component" value="Unassembled WGS sequence"/>
</dbReference>
<gene>
    <name evidence="1" type="ORF">BTIS_1068</name>
</gene>
<dbReference type="EMBL" id="MWWV01000006">
    <property type="protein sequence ID" value="OZG57827.1"/>
    <property type="molecule type" value="Genomic_DNA"/>
</dbReference>
<dbReference type="RefSeq" id="WP_094663413.1">
    <property type="nucleotide sequence ID" value="NZ_MWWV01000006.1"/>
</dbReference>
<evidence type="ECO:0000313" key="1">
    <source>
        <dbReference type="EMBL" id="OZG57827.1"/>
    </source>
</evidence>
<accession>A0A261FFB7</accession>
<name>A0A261FFB7_9BIFI</name>
<proteinExistence type="predicted"/>
<sequence>MAKIQHIEPDDLPENVRKAFDEFIEAFKSDKDQLKRLRRTGVGDDLEFAEDDFHYSIAQLDNIYHAIGETMDDRWDACDYAAVARFANLLRDVVNTAQAFTYDYSNKTSGEPQW</sequence>
<evidence type="ECO:0000313" key="2">
    <source>
        <dbReference type="Proteomes" id="UP000216444"/>
    </source>
</evidence>